<dbReference type="AlphaFoldDB" id="A0AAP9RDV2"/>
<evidence type="ECO:0000313" key="2">
    <source>
        <dbReference type="Proteomes" id="UP000515243"/>
    </source>
</evidence>
<evidence type="ECO:0000313" key="1">
    <source>
        <dbReference type="EMBL" id="QMW90970.1"/>
    </source>
</evidence>
<protein>
    <submittedName>
        <fullName evidence="1">Uncharacterized protein</fullName>
    </submittedName>
</protein>
<proteinExistence type="predicted"/>
<name>A0AAP9RDV2_CLOBU</name>
<dbReference type="Pfam" id="PF19791">
    <property type="entry name" value="DUF6275"/>
    <property type="match status" value="1"/>
</dbReference>
<sequence>MMNEFIEKCKSIVAVYLGNPNMSKDEIFVVWSCKTLQNKKALLSATAKGAPYFEITYNGDKDETYVDVYKKERNYVVK</sequence>
<dbReference type="InterPro" id="IPR046242">
    <property type="entry name" value="DUF6275"/>
</dbReference>
<gene>
    <name evidence="1" type="ORF">FF104_08335</name>
</gene>
<dbReference type="Proteomes" id="UP000515243">
    <property type="component" value="Chromosome 1"/>
</dbReference>
<accession>A0AAP9RDV2</accession>
<dbReference type="EMBL" id="CP040626">
    <property type="protein sequence ID" value="QMW90970.1"/>
    <property type="molecule type" value="Genomic_DNA"/>
</dbReference>
<organism evidence="1 2">
    <name type="scientific">Clostridium butyricum</name>
    <dbReference type="NCBI Taxonomy" id="1492"/>
    <lineage>
        <taxon>Bacteria</taxon>
        <taxon>Bacillati</taxon>
        <taxon>Bacillota</taxon>
        <taxon>Clostridia</taxon>
        <taxon>Eubacteriales</taxon>
        <taxon>Clostridiaceae</taxon>
        <taxon>Clostridium</taxon>
    </lineage>
</organism>
<reference evidence="1 2" key="1">
    <citation type="submission" date="2019-05" db="EMBL/GenBank/DDBJ databases">
        <authorList>
            <person name="Schori C."/>
            <person name="Ahrens C."/>
        </authorList>
    </citation>
    <scope>NUCLEOTIDE SEQUENCE [LARGE SCALE GENOMIC DNA]</scope>
    <source>
        <strain evidence="1 2">DSM 10702</strain>
    </source>
</reference>